<dbReference type="OrthoDB" id="10039716at2759"/>
<accession>A0A9P0FVZ8</accession>
<name>A0A9P0FVZ8_CHRIL</name>
<dbReference type="InterPro" id="IPR046347">
    <property type="entry name" value="bZIP_sf"/>
</dbReference>
<gene>
    <name evidence="9" type="ORF">CINC_LOCUS7515</name>
</gene>
<dbReference type="InterPro" id="IPR004827">
    <property type="entry name" value="bZIP"/>
</dbReference>
<evidence type="ECO:0000256" key="6">
    <source>
        <dbReference type="ARBA" id="ARBA00023242"/>
    </source>
</evidence>
<reference evidence="9" key="1">
    <citation type="submission" date="2021-12" db="EMBL/GenBank/DDBJ databases">
        <authorList>
            <person name="King R."/>
        </authorList>
    </citation>
    <scope>NUCLEOTIDE SEQUENCE</scope>
</reference>
<evidence type="ECO:0000313" key="10">
    <source>
        <dbReference type="Proteomes" id="UP001154114"/>
    </source>
</evidence>
<dbReference type="EMBL" id="LR824026">
    <property type="protein sequence ID" value="CAH0597041.1"/>
    <property type="molecule type" value="Genomic_DNA"/>
</dbReference>
<evidence type="ECO:0000313" key="9">
    <source>
        <dbReference type="EMBL" id="CAH0597041.1"/>
    </source>
</evidence>
<dbReference type="GO" id="GO:0005634">
    <property type="term" value="C:nucleus"/>
    <property type="evidence" value="ECO:0007669"/>
    <property type="project" value="UniProtKB-SubCell"/>
</dbReference>
<dbReference type="GO" id="GO:0000978">
    <property type="term" value="F:RNA polymerase II cis-regulatory region sequence-specific DNA binding"/>
    <property type="evidence" value="ECO:0007669"/>
    <property type="project" value="TreeGrafter"/>
</dbReference>
<evidence type="ECO:0000259" key="8">
    <source>
        <dbReference type="PROSITE" id="PS50217"/>
    </source>
</evidence>
<dbReference type="AlphaFoldDB" id="A0A9P0FVZ8"/>
<dbReference type="SMART" id="SM00338">
    <property type="entry name" value="BRLZ"/>
    <property type="match status" value="1"/>
</dbReference>
<organism evidence="9 10">
    <name type="scientific">Chrysodeixis includens</name>
    <name type="common">Soybean looper</name>
    <name type="synonym">Pseudoplusia includens</name>
    <dbReference type="NCBI Taxonomy" id="689277"/>
    <lineage>
        <taxon>Eukaryota</taxon>
        <taxon>Metazoa</taxon>
        <taxon>Ecdysozoa</taxon>
        <taxon>Arthropoda</taxon>
        <taxon>Hexapoda</taxon>
        <taxon>Insecta</taxon>
        <taxon>Pterygota</taxon>
        <taxon>Neoptera</taxon>
        <taxon>Endopterygota</taxon>
        <taxon>Lepidoptera</taxon>
        <taxon>Glossata</taxon>
        <taxon>Ditrysia</taxon>
        <taxon>Noctuoidea</taxon>
        <taxon>Noctuidae</taxon>
        <taxon>Plusiinae</taxon>
        <taxon>Chrysodeixis</taxon>
    </lineage>
</organism>
<dbReference type="PANTHER" id="PTHR23334">
    <property type="entry name" value="CCAAT/ENHANCER BINDING PROTEIN"/>
    <property type="match status" value="1"/>
</dbReference>
<evidence type="ECO:0000256" key="2">
    <source>
        <dbReference type="ARBA" id="ARBA00006951"/>
    </source>
</evidence>
<feature type="compositionally biased region" description="Basic and acidic residues" evidence="7">
    <location>
        <begin position="31"/>
        <end position="45"/>
    </location>
</feature>
<keyword evidence="4" id="KW-0238">DNA-binding</keyword>
<dbReference type="PANTHER" id="PTHR23334:SF69">
    <property type="entry name" value="CCAAT_ENHANCER-BINDING PROTEIN GAMMA"/>
    <property type="match status" value="1"/>
</dbReference>
<keyword evidence="3" id="KW-0805">Transcription regulation</keyword>
<feature type="domain" description="BZIP" evidence="8">
    <location>
        <begin position="30"/>
        <end position="93"/>
    </location>
</feature>
<evidence type="ECO:0000256" key="7">
    <source>
        <dbReference type="SAM" id="MobiDB-lite"/>
    </source>
</evidence>
<dbReference type="InterPro" id="IPR031106">
    <property type="entry name" value="C/EBP"/>
</dbReference>
<sequence length="118" mass="13925">MTLFNFEDYSNDMPPVKRGRRGLSDADNVDDDYRRKRERNNEAVKKSRVKSKQQTKDTFTRVKKLKEENQELEDTTKRLTKELELLKELFLATASNTKNPKFDGIDLEKLLEDTPDKK</sequence>
<dbReference type="SUPFAM" id="SSF57959">
    <property type="entry name" value="Leucine zipper domain"/>
    <property type="match status" value="1"/>
</dbReference>
<dbReference type="PROSITE" id="PS50217">
    <property type="entry name" value="BZIP"/>
    <property type="match status" value="1"/>
</dbReference>
<proteinExistence type="inferred from homology"/>
<dbReference type="Pfam" id="PF07716">
    <property type="entry name" value="bZIP_2"/>
    <property type="match status" value="1"/>
</dbReference>
<feature type="region of interest" description="Disordered" evidence="7">
    <location>
        <begin position="1"/>
        <end position="62"/>
    </location>
</feature>
<dbReference type="Proteomes" id="UP001154114">
    <property type="component" value="Chromosome 23"/>
</dbReference>
<evidence type="ECO:0000256" key="4">
    <source>
        <dbReference type="ARBA" id="ARBA00023125"/>
    </source>
</evidence>
<evidence type="ECO:0000256" key="5">
    <source>
        <dbReference type="ARBA" id="ARBA00023163"/>
    </source>
</evidence>
<keyword evidence="6" id="KW-0539">Nucleus</keyword>
<protein>
    <recommendedName>
        <fullName evidence="8">BZIP domain-containing protein</fullName>
    </recommendedName>
</protein>
<comment type="similarity">
    <text evidence="2">Belongs to the bZIP family. C/EBP subfamily.</text>
</comment>
<dbReference type="GO" id="GO:0006351">
    <property type="term" value="P:DNA-templated transcription"/>
    <property type="evidence" value="ECO:0007669"/>
    <property type="project" value="InterPro"/>
</dbReference>
<keyword evidence="5" id="KW-0804">Transcription</keyword>
<dbReference type="GO" id="GO:0000981">
    <property type="term" value="F:DNA-binding transcription factor activity, RNA polymerase II-specific"/>
    <property type="evidence" value="ECO:0007669"/>
    <property type="project" value="TreeGrafter"/>
</dbReference>
<comment type="subcellular location">
    <subcellularLocation>
        <location evidence="1">Nucleus</location>
    </subcellularLocation>
</comment>
<keyword evidence="10" id="KW-1185">Reference proteome</keyword>
<dbReference type="Gene3D" id="1.20.5.170">
    <property type="match status" value="1"/>
</dbReference>
<evidence type="ECO:0000256" key="1">
    <source>
        <dbReference type="ARBA" id="ARBA00004123"/>
    </source>
</evidence>
<evidence type="ECO:0000256" key="3">
    <source>
        <dbReference type="ARBA" id="ARBA00023015"/>
    </source>
</evidence>